<sequence length="117" mass="13542">MKPWKMSDQTVEYVGDTIIQALNNNEQLVTQNGDTKAKEHGRKYDKYQAAMDVYSEDNDKPKLEKTLAAISKFLPWLVMVPGTLVIQWCKEANKLSRLFQLVIYYTDRKKVPVAMDI</sequence>
<comment type="caution">
    <text evidence="1">The sequence shown here is derived from an EMBL/GenBank/DDBJ whole genome shotgun (WGS) entry which is preliminary data.</text>
</comment>
<dbReference type="EMBL" id="WNWQ01001749">
    <property type="protein sequence ID" value="KAE9961318.1"/>
    <property type="molecule type" value="Genomic_DNA"/>
</dbReference>
<reference evidence="1 2" key="1">
    <citation type="submission" date="2019-11" db="EMBL/GenBank/DDBJ databases">
        <title>Venturia inaequalis Genome Resource.</title>
        <authorList>
            <person name="Lichtner F.J."/>
        </authorList>
    </citation>
    <scope>NUCLEOTIDE SEQUENCE [LARGE SCALE GENOMIC DNA]</scope>
    <source>
        <strain evidence="1">Bline_iso_100314</strain>
    </source>
</reference>
<evidence type="ECO:0000313" key="2">
    <source>
        <dbReference type="Proteomes" id="UP000433883"/>
    </source>
</evidence>
<gene>
    <name evidence="1" type="ORF">BLS_002555</name>
</gene>
<dbReference type="AlphaFoldDB" id="A0A8H3U110"/>
<organism evidence="1 2">
    <name type="scientific">Venturia inaequalis</name>
    <name type="common">Apple scab fungus</name>
    <dbReference type="NCBI Taxonomy" id="5025"/>
    <lineage>
        <taxon>Eukaryota</taxon>
        <taxon>Fungi</taxon>
        <taxon>Dikarya</taxon>
        <taxon>Ascomycota</taxon>
        <taxon>Pezizomycotina</taxon>
        <taxon>Dothideomycetes</taxon>
        <taxon>Pleosporomycetidae</taxon>
        <taxon>Venturiales</taxon>
        <taxon>Venturiaceae</taxon>
        <taxon>Venturia</taxon>
    </lineage>
</organism>
<dbReference type="Proteomes" id="UP000433883">
    <property type="component" value="Unassembled WGS sequence"/>
</dbReference>
<accession>A0A8H3U110</accession>
<proteinExistence type="predicted"/>
<protein>
    <submittedName>
        <fullName evidence="1">Uncharacterized protein</fullName>
    </submittedName>
</protein>
<evidence type="ECO:0000313" key="1">
    <source>
        <dbReference type="EMBL" id="KAE9961318.1"/>
    </source>
</evidence>
<name>A0A8H3U110_VENIN</name>